<feature type="signal peptide" evidence="2">
    <location>
        <begin position="1"/>
        <end position="21"/>
    </location>
</feature>
<dbReference type="Proteomes" id="UP000256964">
    <property type="component" value="Unassembled WGS sequence"/>
</dbReference>
<dbReference type="EMBL" id="KZ857411">
    <property type="protein sequence ID" value="RDX48558.1"/>
    <property type="molecule type" value="Genomic_DNA"/>
</dbReference>
<name>A0A371D7R2_9APHY</name>
<keyword evidence="4" id="KW-1185">Reference proteome</keyword>
<organism evidence="3 4">
    <name type="scientific">Lentinus brumalis</name>
    <dbReference type="NCBI Taxonomy" id="2498619"/>
    <lineage>
        <taxon>Eukaryota</taxon>
        <taxon>Fungi</taxon>
        <taxon>Dikarya</taxon>
        <taxon>Basidiomycota</taxon>
        <taxon>Agaricomycotina</taxon>
        <taxon>Agaricomycetes</taxon>
        <taxon>Polyporales</taxon>
        <taxon>Polyporaceae</taxon>
        <taxon>Lentinus</taxon>
    </lineage>
</organism>
<sequence>MQFKKNFVFFVLAAVIASASAIPLPGSVDLVSATNDLVNVVDFPVRGRSPVKVEVRDPRHGGDSGSRGRGDSRNRRDVSSCLHYPTSWSRLIQTSFNQLEARRHGSGSRGRGDSRGRRDLEARRHGSGSRGRGNSHTRRDLEARRHGSGSRGRGDSRDRRDLEARRHGSGSRGRGDSRNRRGLEARRHGSGSRNRGDSRDRK</sequence>
<dbReference type="STRING" id="139420.A0A371D7R2"/>
<keyword evidence="2" id="KW-0732">Signal</keyword>
<feature type="region of interest" description="Disordered" evidence="1">
    <location>
        <begin position="100"/>
        <end position="202"/>
    </location>
</feature>
<feature type="compositionally biased region" description="Basic and acidic residues" evidence="1">
    <location>
        <begin position="173"/>
        <end position="187"/>
    </location>
</feature>
<evidence type="ECO:0000313" key="3">
    <source>
        <dbReference type="EMBL" id="RDX48558.1"/>
    </source>
</evidence>
<feature type="region of interest" description="Disordered" evidence="1">
    <location>
        <begin position="52"/>
        <end position="78"/>
    </location>
</feature>
<feature type="chain" id="PRO_5017067684" evidence="2">
    <location>
        <begin position="22"/>
        <end position="202"/>
    </location>
</feature>
<protein>
    <submittedName>
        <fullName evidence="3">Uncharacterized protein</fullName>
    </submittedName>
</protein>
<proteinExistence type="predicted"/>
<dbReference type="AlphaFoldDB" id="A0A371D7R2"/>
<feature type="compositionally biased region" description="Basic and acidic residues" evidence="1">
    <location>
        <begin position="152"/>
        <end position="166"/>
    </location>
</feature>
<reference evidence="3 4" key="1">
    <citation type="journal article" date="2018" name="Biotechnol. Biofuels">
        <title>Integrative visual omics of the white-rot fungus Polyporus brumalis exposes the biotechnological potential of its oxidative enzymes for delignifying raw plant biomass.</title>
        <authorList>
            <person name="Miyauchi S."/>
            <person name="Rancon A."/>
            <person name="Drula E."/>
            <person name="Hage H."/>
            <person name="Chaduli D."/>
            <person name="Favel A."/>
            <person name="Grisel S."/>
            <person name="Henrissat B."/>
            <person name="Herpoel-Gimbert I."/>
            <person name="Ruiz-Duenas F.J."/>
            <person name="Chevret D."/>
            <person name="Hainaut M."/>
            <person name="Lin J."/>
            <person name="Wang M."/>
            <person name="Pangilinan J."/>
            <person name="Lipzen A."/>
            <person name="Lesage-Meessen L."/>
            <person name="Navarro D."/>
            <person name="Riley R."/>
            <person name="Grigoriev I.V."/>
            <person name="Zhou S."/>
            <person name="Raouche S."/>
            <person name="Rosso M.N."/>
        </authorList>
    </citation>
    <scope>NUCLEOTIDE SEQUENCE [LARGE SCALE GENOMIC DNA]</scope>
    <source>
        <strain evidence="3 4">BRFM 1820</strain>
    </source>
</reference>
<evidence type="ECO:0000256" key="1">
    <source>
        <dbReference type="SAM" id="MobiDB-lite"/>
    </source>
</evidence>
<dbReference type="OrthoDB" id="2758817at2759"/>
<feature type="compositionally biased region" description="Basic and acidic residues" evidence="1">
    <location>
        <begin position="110"/>
        <end position="124"/>
    </location>
</feature>
<evidence type="ECO:0000256" key="2">
    <source>
        <dbReference type="SAM" id="SignalP"/>
    </source>
</evidence>
<gene>
    <name evidence="3" type="ORF">OH76DRAFT_661961</name>
</gene>
<accession>A0A371D7R2</accession>
<evidence type="ECO:0000313" key="4">
    <source>
        <dbReference type="Proteomes" id="UP000256964"/>
    </source>
</evidence>